<protein>
    <recommendedName>
        <fullName evidence="2">Protein translocase subunit SecF</fullName>
    </recommendedName>
</protein>
<evidence type="ECO:0000256" key="1">
    <source>
        <dbReference type="ARBA" id="ARBA00004651"/>
    </source>
</evidence>
<dbReference type="Pfam" id="PF02355">
    <property type="entry name" value="SecD_SecF_C"/>
    <property type="match status" value="1"/>
</dbReference>
<keyword evidence="6" id="KW-0653">Protein transport</keyword>
<evidence type="ECO:0000256" key="6">
    <source>
        <dbReference type="ARBA" id="ARBA00022927"/>
    </source>
</evidence>
<dbReference type="EMBL" id="UOEW01000174">
    <property type="protein sequence ID" value="VAW37591.1"/>
    <property type="molecule type" value="Genomic_DNA"/>
</dbReference>
<dbReference type="InterPro" id="IPR055344">
    <property type="entry name" value="SecD_SecF_C_bact"/>
</dbReference>
<evidence type="ECO:0000256" key="3">
    <source>
        <dbReference type="ARBA" id="ARBA00022448"/>
    </source>
</evidence>
<proteinExistence type="inferred from homology"/>
<evidence type="ECO:0000313" key="12">
    <source>
        <dbReference type="EMBL" id="VAW37591.1"/>
    </source>
</evidence>
<evidence type="ECO:0000256" key="10">
    <source>
        <dbReference type="SAM" id="Phobius"/>
    </source>
</evidence>
<keyword evidence="4" id="KW-1003">Cell membrane</keyword>
<dbReference type="SUPFAM" id="SSF82866">
    <property type="entry name" value="Multidrug efflux transporter AcrB transmembrane domain"/>
    <property type="match status" value="1"/>
</dbReference>
<evidence type="ECO:0000256" key="5">
    <source>
        <dbReference type="ARBA" id="ARBA00022692"/>
    </source>
</evidence>
<dbReference type="PANTHER" id="PTHR30081">
    <property type="entry name" value="PROTEIN-EXPORT MEMBRANE PROTEIN SEC"/>
    <property type="match status" value="1"/>
</dbReference>
<dbReference type="Pfam" id="PF07549">
    <property type="entry name" value="Sec_GG"/>
    <property type="match status" value="1"/>
</dbReference>
<name>A0A3B0V3N0_9ZZZZ</name>
<dbReference type="AlphaFoldDB" id="A0A3B0V3N0"/>
<dbReference type="InterPro" id="IPR022813">
    <property type="entry name" value="SecD/SecF_arch_bac"/>
</dbReference>
<keyword evidence="5 10" id="KW-0812">Transmembrane</keyword>
<keyword evidence="9 10" id="KW-0472">Membrane</keyword>
<dbReference type="InterPro" id="IPR005665">
    <property type="entry name" value="SecF_bac"/>
</dbReference>
<dbReference type="GO" id="GO:0005886">
    <property type="term" value="C:plasma membrane"/>
    <property type="evidence" value="ECO:0007669"/>
    <property type="project" value="UniProtKB-SubCell"/>
</dbReference>
<dbReference type="NCBIfam" id="TIGR00916">
    <property type="entry name" value="2A0604s01"/>
    <property type="match status" value="1"/>
</dbReference>
<dbReference type="GO" id="GO:0006886">
    <property type="term" value="P:intracellular protein transport"/>
    <property type="evidence" value="ECO:0007669"/>
    <property type="project" value="InterPro"/>
</dbReference>
<feature type="transmembrane region" description="Helical" evidence="10">
    <location>
        <begin position="187"/>
        <end position="211"/>
    </location>
</feature>
<dbReference type="NCBIfam" id="TIGR00966">
    <property type="entry name" value="transloc_SecF"/>
    <property type="match status" value="1"/>
</dbReference>
<dbReference type="Gene3D" id="1.20.1640.10">
    <property type="entry name" value="Multidrug efflux transporter AcrB transmembrane domain"/>
    <property type="match status" value="1"/>
</dbReference>
<keyword evidence="7 10" id="KW-1133">Transmembrane helix</keyword>
<evidence type="ECO:0000256" key="4">
    <source>
        <dbReference type="ARBA" id="ARBA00022475"/>
    </source>
</evidence>
<accession>A0A3B0V3N0</accession>
<evidence type="ECO:0000256" key="7">
    <source>
        <dbReference type="ARBA" id="ARBA00022989"/>
    </source>
</evidence>
<evidence type="ECO:0000256" key="8">
    <source>
        <dbReference type="ARBA" id="ARBA00023010"/>
    </source>
</evidence>
<sequence>MHLLGNINIDFMAKRKYALIFSLILITISIGSLVVRGLNFGLDFTGGTAVVVDFEKIIELKEIRKVLKDNNFADAVVQNFGSAKSIQIRLPSKSVEDSSEISNHLAEVLLPLDSGAKIGKGDYIGSQVGDELVEQGSLAILYAMIGILLYVTMRFEWRFSVGSVIALVHDIVITVGVFSVTQVEFDLTILAALLAVIGYSLNDTIVVFDRVRENFKTLRKKTPIQVFNKSINQTLARTIITSTTTLLVLAALFFIGGAMIHGFAFALIIGVIIGTYSSIFVASTATLSLGVSREDLMPVEKEGSKLDHIP</sequence>
<gene>
    <name evidence="12" type="ORF">MNBD_GAMMA01-2286</name>
</gene>
<dbReference type="PANTHER" id="PTHR30081:SF8">
    <property type="entry name" value="PROTEIN TRANSLOCASE SUBUNIT SECF"/>
    <property type="match status" value="1"/>
</dbReference>
<feature type="transmembrane region" description="Helical" evidence="10">
    <location>
        <begin position="159"/>
        <end position="181"/>
    </location>
</feature>
<keyword evidence="8" id="KW-0811">Translocation</keyword>
<dbReference type="PRINTS" id="PR01755">
    <property type="entry name" value="SECFTRNLCASE"/>
</dbReference>
<comment type="subcellular location">
    <subcellularLocation>
        <location evidence="1">Cell membrane</location>
        <topology evidence="1">Multi-pass membrane protein</topology>
    </subcellularLocation>
</comment>
<dbReference type="InterPro" id="IPR048634">
    <property type="entry name" value="SecD_SecF_C"/>
</dbReference>
<feature type="transmembrane region" description="Helical" evidence="10">
    <location>
        <begin position="266"/>
        <end position="291"/>
    </location>
</feature>
<dbReference type="InterPro" id="IPR022645">
    <property type="entry name" value="SecD/SecF_bac"/>
</dbReference>
<feature type="domain" description="Protein export membrane protein SecD/SecF C-terminal" evidence="11">
    <location>
        <begin position="113"/>
        <end position="289"/>
    </location>
</feature>
<dbReference type="InterPro" id="IPR022646">
    <property type="entry name" value="SecD/SecF_CS"/>
</dbReference>
<feature type="transmembrane region" description="Helical" evidence="10">
    <location>
        <begin position="239"/>
        <end position="260"/>
    </location>
</feature>
<evidence type="ECO:0000256" key="2">
    <source>
        <dbReference type="ARBA" id="ARBA00015792"/>
    </source>
</evidence>
<keyword evidence="3" id="KW-0813">Transport</keyword>
<evidence type="ECO:0000259" key="11">
    <source>
        <dbReference type="Pfam" id="PF02355"/>
    </source>
</evidence>
<reference evidence="12" key="1">
    <citation type="submission" date="2018-06" db="EMBL/GenBank/DDBJ databases">
        <authorList>
            <person name="Zhirakovskaya E."/>
        </authorList>
    </citation>
    <scope>NUCLEOTIDE SEQUENCE</scope>
</reference>
<feature type="transmembrane region" description="Helical" evidence="10">
    <location>
        <begin position="17"/>
        <end position="35"/>
    </location>
</feature>
<dbReference type="GO" id="GO:0015450">
    <property type="term" value="F:protein-transporting ATPase activity"/>
    <property type="evidence" value="ECO:0007669"/>
    <property type="project" value="InterPro"/>
</dbReference>
<evidence type="ECO:0000256" key="9">
    <source>
        <dbReference type="ARBA" id="ARBA00023136"/>
    </source>
</evidence>
<dbReference type="HAMAP" id="MF_01464_B">
    <property type="entry name" value="SecF_B"/>
    <property type="match status" value="1"/>
</dbReference>
<feature type="transmembrane region" description="Helical" evidence="10">
    <location>
        <begin position="135"/>
        <end position="152"/>
    </location>
</feature>
<organism evidence="12">
    <name type="scientific">hydrothermal vent metagenome</name>
    <dbReference type="NCBI Taxonomy" id="652676"/>
    <lineage>
        <taxon>unclassified sequences</taxon>
        <taxon>metagenomes</taxon>
        <taxon>ecological metagenomes</taxon>
    </lineage>
</organism>